<sequence length="72" mass="8158">MIVIDCPLEFHWYITKKIIHPRVYHDNLSFKITLLGLFVTIFVLSLVSRRVVVSALVLALGAAQESIANCIF</sequence>
<evidence type="ECO:0000313" key="2">
    <source>
        <dbReference type="EMBL" id="AWS00361.1"/>
    </source>
</evidence>
<accession>A0A2U9IWA6</accession>
<feature type="transmembrane region" description="Helical" evidence="1">
    <location>
        <begin position="28"/>
        <end position="47"/>
    </location>
</feature>
<evidence type="ECO:0000256" key="1">
    <source>
        <dbReference type="SAM" id="Phobius"/>
    </source>
</evidence>
<keyword evidence="3" id="KW-1185">Reference proteome</keyword>
<name>A0A2U9IWA6_9CREN</name>
<organism evidence="2 3">
    <name type="scientific">Metallosphaera hakonensis JCM 8857 = DSM 7519</name>
    <dbReference type="NCBI Taxonomy" id="1293036"/>
    <lineage>
        <taxon>Archaea</taxon>
        <taxon>Thermoproteota</taxon>
        <taxon>Thermoprotei</taxon>
        <taxon>Sulfolobales</taxon>
        <taxon>Sulfolobaceae</taxon>
        <taxon>Metallosphaera</taxon>
    </lineage>
</organism>
<proteinExistence type="predicted"/>
<protein>
    <submittedName>
        <fullName evidence="2">Uncharacterized protein</fullName>
    </submittedName>
</protein>
<reference evidence="2" key="1">
    <citation type="submission" date="2018-05" db="EMBL/GenBank/DDBJ databases">
        <title>Complete Genome Sequences of Extremely Thermoacidophilic, Metal-Mobilizing Type-Strain Members of the Archaeal Family Sulfolobaceae: Acidianus brierleyi DSM-1651T, Acidianus sulfidivorans DSM-18786T, Metallosphaera hakonensis DSM-7519T, and Metallosphaera prunae DSM-10039T.</title>
        <authorList>
            <person name="Counts J.A."/>
            <person name="Kelly R.M."/>
        </authorList>
    </citation>
    <scope>NUCLEOTIDE SEQUENCE [LARGE SCALE GENOMIC DNA]</scope>
    <source>
        <strain evidence="2">HO1-1</strain>
    </source>
</reference>
<dbReference type="EMBL" id="CP029287">
    <property type="protein sequence ID" value="AWS00361.1"/>
    <property type="molecule type" value="Genomic_DNA"/>
</dbReference>
<evidence type="ECO:0000313" key="3">
    <source>
        <dbReference type="Proteomes" id="UP000247586"/>
    </source>
</evidence>
<keyword evidence="1" id="KW-0472">Membrane</keyword>
<gene>
    <name evidence="2" type="ORF">DFR87_12520</name>
</gene>
<dbReference type="AlphaFoldDB" id="A0A2U9IWA6"/>
<dbReference type="Proteomes" id="UP000247586">
    <property type="component" value="Chromosome"/>
</dbReference>
<keyword evidence="1" id="KW-0812">Transmembrane</keyword>
<keyword evidence="1" id="KW-1133">Transmembrane helix</keyword>